<accession>A0A7H2QI13</accession>
<dbReference type="Gene3D" id="6.10.250.2750">
    <property type="match status" value="1"/>
</dbReference>
<keyword evidence="2" id="KW-0670">Pyruvate</keyword>
<dbReference type="AlphaFoldDB" id="A0A7H2QI13"/>
<evidence type="ECO:0000256" key="1">
    <source>
        <dbReference type="ARBA" id="ARBA00022723"/>
    </source>
</evidence>
<keyword evidence="1" id="KW-0479">Metal-binding</keyword>
<evidence type="ECO:0000313" key="3">
    <source>
        <dbReference type="Proteomes" id="UP000516862"/>
    </source>
</evidence>
<sequence>MKNSVDDKRRIFRDLHKDGCFILPNPWDAGSAKILEQLGYKALATTSSGYAWSCGKADGQLDRDETLAHLRYMVQSTNLPINADFESGFSDTTQGVIENVLMALDTGIAGISIEDSTGNSEKPLRDIPDAVERIRAARLAIDQSGTNVMLIGRAENFFVGVPDLEDTINRLKAYSEAGADCLYAPGIKTREQIIAVVNAVSPKPVNVLIGWDSDLTAAELADLGVRRISLGGALARSAWDGFIKTASAIAESGNFHSLNTSVSSGDLNSRFK</sequence>
<dbReference type="Pfam" id="PF13714">
    <property type="entry name" value="PEP_mutase"/>
    <property type="match status" value="1"/>
</dbReference>
<dbReference type="GO" id="GO:0046872">
    <property type="term" value="F:metal ion binding"/>
    <property type="evidence" value="ECO:0007669"/>
    <property type="project" value="UniProtKB-KW"/>
</dbReference>
<dbReference type="Proteomes" id="UP000516862">
    <property type="component" value="Chromosome"/>
</dbReference>
<dbReference type="SUPFAM" id="SSF51621">
    <property type="entry name" value="Phosphoenolpyruvate/pyruvate domain"/>
    <property type="match status" value="1"/>
</dbReference>
<dbReference type="PANTHER" id="PTHR42905:SF16">
    <property type="entry name" value="CARBOXYPHOSPHONOENOLPYRUVATE PHOSPHONOMUTASE-LIKE PROTEIN (AFU_ORTHOLOGUE AFUA_5G07230)"/>
    <property type="match status" value="1"/>
</dbReference>
<dbReference type="EMBL" id="CP061561">
    <property type="protein sequence ID" value="QNX04169.1"/>
    <property type="molecule type" value="Genomic_DNA"/>
</dbReference>
<reference evidence="2 3" key="2">
    <citation type="submission" date="2020-09" db="EMBL/GenBank/DDBJ databases">
        <authorList>
            <person name="Chen F.-J."/>
            <person name="Lee Y.-T."/>
        </authorList>
    </citation>
    <scope>NUCLEOTIDE SEQUENCE [LARGE SCALE GENOMIC DNA]</scope>
    <source>
        <strain evidence="2 3">AS73</strain>
    </source>
</reference>
<dbReference type="GO" id="GO:0016829">
    <property type="term" value="F:lyase activity"/>
    <property type="evidence" value="ECO:0007669"/>
    <property type="project" value="UniProtKB-KW"/>
</dbReference>
<dbReference type="CDD" id="cd00377">
    <property type="entry name" value="ICL_PEPM"/>
    <property type="match status" value="1"/>
</dbReference>
<organism evidence="2 3">
    <name type="scientific">Acinetobacter seifertii</name>
    <dbReference type="NCBI Taxonomy" id="1530123"/>
    <lineage>
        <taxon>Bacteria</taxon>
        <taxon>Pseudomonadati</taxon>
        <taxon>Pseudomonadota</taxon>
        <taxon>Gammaproteobacteria</taxon>
        <taxon>Moraxellales</taxon>
        <taxon>Moraxellaceae</taxon>
        <taxon>Acinetobacter</taxon>
        <taxon>Acinetobacter calcoaceticus/baumannii complex</taxon>
    </lineage>
</organism>
<dbReference type="InterPro" id="IPR040442">
    <property type="entry name" value="Pyrv_kinase-like_dom_sf"/>
</dbReference>
<dbReference type="PANTHER" id="PTHR42905">
    <property type="entry name" value="PHOSPHOENOLPYRUVATE CARBOXYLASE"/>
    <property type="match status" value="1"/>
</dbReference>
<evidence type="ECO:0000313" key="2">
    <source>
        <dbReference type="EMBL" id="QNX04169.1"/>
    </source>
</evidence>
<name>A0A7H2QI13_9GAMM</name>
<dbReference type="InterPro" id="IPR015813">
    <property type="entry name" value="Pyrv/PenolPyrv_kinase-like_dom"/>
</dbReference>
<dbReference type="InterPro" id="IPR039556">
    <property type="entry name" value="ICL/PEPM"/>
</dbReference>
<dbReference type="RefSeq" id="WP_151684527.1">
    <property type="nucleotide sequence ID" value="NZ_BKEE01000017.1"/>
</dbReference>
<gene>
    <name evidence="2" type="ORF">IC796_12320</name>
</gene>
<proteinExistence type="predicted"/>
<keyword evidence="2" id="KW-0456">Lyase</keyword>
<dbReference type="Gene3D" id="3.20.20.60">
    <property type="entry name" value="Phosphoenolpyruvate-binding domains"/>
    <property type="match status" value="1"/>
</dbReference>
<reference evidence="3" key="1">
    <citation type="submission" date="2020-09" db="EMBL/GenBank/DDBJ databases">
        <title>Clinical and molecular characterization of Acinetobacter seifertii in Taiwan.</title>
        <authorList>
            <person name="Li L.-H."/>
            <person name="Yang Y.-S."/>
            <person name="Sun J.-R."/>
            <person name="Huang T.-W."/>
            <person name="Huang W.-C."/>
            <person name="Wang Y.-C."/>
            <person name="Kuo T.-H."/>
            <person name="Kuo S.-C."/>
            <person name="Chen T.-L."/>
        </authorList>
    </citation>
    <scope>NUCLEOTIDE SEQUENCE [LARGE SCALE GENOMIC DNA]</scope>
    <source>
        <strain evidence="3">AS73</strain>
    </source>
</reference>
<protein>
    <submittedName>
        <fullName evidence="2">Isocitrate lyase/phosphoenolpyruvate mutase family protein</fullName>
    </submittedName>
</protein>